<dbReference type="RefSeq" id="WP_013409932.1">
    <property type="nucleotide sequence ID" value="NC_014655.1"/>
</dbReference>
<keyword evidence="3" id="KW-1185">Reference proteome</keyword>
<feature type="chain" id="PRO_5003188486" evidence="1">
    <location>
        <begin position="18"/>
        <end position="251"/>
    </location>
</feature>
<dbReference type="EMBL" id="CP002305">
    <property type="protein sequence ID" value="ADQ18905.1"/>
    <property type="molecule type" value="Genomic_DNA"/>
</dbReference>
<evidence type="ECO:0000313" key="3">
    <source>
        <dbReference type="Proteomes" id="UP000007435"/>
    </source>
</evidence>
<keyword evidence="1" id="KW-0732">Signal</keyword>
<dbReference type="eggNOG" id="ENOG502Z871">
    <property type="taxonomic scope" value="Bacteria"/>
</dbReference>
<dbReference type="HOGENOM" id="CLU_082123_0_0_10"/>
<protein>
    <submittedName>
        <fullName evidence="2">Uncharacterized protein</fullName>
    </submittedName>
</protein>
<gene>
    <name evidence="2" type="ordered locus">Lbys_3244</name>
</gene>
<name>E4RVZ5_LEAB4</name>
<proteinExistence type="predicted"/>
<dbReference type="Proteomes" id="UP000007435">
    <property type="component" value="Chromosome"/>
</dbReference>
<evidence type="ECO:0000256" key="1">
    <source>
        <dbReference type="SAM" id="SignalP"/>
    </source>
</evidence>
<evidence type="ECO:0000313" key="2">
    <source>
        <dbReference type="EMBL" id="ADQ18905.1"/>
    </source>
</evidence>
<dbReference type="STRING" id="649349.Lbys_3244"/>
<reference key="1">
    <citation type="submission" date="2010-11" db="EMBL/GenBank/DDBJ databases">
        <title>The complete genome of Leadbetterella byssophila DSM 17132.</title>
        <authorList>
            <consortium name="US DOE Joint Genome Institute (JGI-PGF)"/>
            <person name="Lucas S."/>
            <person name="Copeland A."/>
            <person name="Lapidus A."/>
            <person name="Glavina del Rio T."/>
            <person name="Dalin E."/>
            <person name="Tice H."/>
            <person name="Bruce D."/>
            <person name="Goodwin L."/>
            <person name="Pitluck S."/>
            <person name="Kyrpides N."/>
            <person name="Mavromatis K."/>
            <person name="Ivanova N."/>
            <person name="Teshima H."/>
            <person name="Brettin T."/>
            <person name="Detter J.C."/>
            <person name="Han C."/>
            <person name="Tapia R."/>
            <person name="Land M."/>
            <person name="Hauser L."/>
            <person name="Markowitz V."/>
            <person name="Cheng J.-F."/>
            <person name="Hugenholtz P."/>
            <person name="Woyke T."/>
            <person name="Wu D."/>
            <person name="Tindall B."/>
            <person name="Pomrenke H.G."/>
            <person name="Brambilla E."/>
            <person name="Klenk H.-P."/>
            <person name="Eisen J.A."/>
        </authorList>
    </citation>
    <scope>NUCLEOTIDE SEQUENCE [LARGE SCALE GENOMIC DNA]</scope>
    <source>
        <strain>DSM 17132</strain>
    </source>
</reference>
<organism evidence="2 3">
    <name type="scientific">Leadbetterella byssophila (strain DSM 17132 / JCM 16389 / KACC 11308 / NBRC 106382 / 4M15)</name>
    <dbReference type="NCBI Taxonomy" id="649349"/>
    <lineage>
        <taxon>Bacteria</taxon>
        <taxon>Pseudomonadati</taxon>
        <taxon>Bacteroidota</taxon>
        <taxon>Cytophagia</taxon>
        <taxon>Cytophagales</taxon>
        <taxon>Leadbetterellaceae</taxon>
        <taxon>Leadbetterella</taxon>
    </lineage>
</organism>
<dbReference type="AlphaFoldDB" id="E4RVZ5"/>
<dbReference type="KEGG" id="lby:Lbys_3244"/>
<sequence length="251" mass="28711">MKKLLIFLWGMSLWACSSSDITPNEVKRPITTLENDLYTVEFFITDSSWKTGYNPIEVHIKDKSGQFIDLPEFKVVPSMQMQMMSHSSPVSTFEKTDKGKFKGFIIFQMASNEMEFWTLEALGITKRIEVKESSKRVVQSFMGTDDSRYVLAMAEPNKPKVGSQTISAYLYQMKDSHHFVPVNNCMILLDPRMPGMGNHSSPNNQDLLSKGQGLYQGLLNLTMTGYWKLNVVLLNEQGETVKDQIFFELEF</sequence>
<feature type="signal peptide" evidence="1">
    <location>
        <begin position="1"/>
        <end position="17"/>
    </location>
</feature>
<dbReference type="OrthoDB" id="1065544at2"/>
<reference evidence="2 3" key="2">
    <citation type="journal article" date="2011" name="Stand. Genomic Sci.">
        <title>Complete genome sequence of Leadbetterella byssophila type strain (4M15).</title>
        <authorList>
            <person name="Abt B."/>
            <person name="Teshima H."/>
            <person name="Lucas S."/>
            <person name="Lapidus A."/>
            <person name="Del Rio T.G."/>
            <person name="Nolan M."/>
            <person name="Tice H."/>
            <person name="Cheng J.F."/>
            <person name="Pitluck S."/>
            <person name="Liolios K."/>
            <person name="Pagani I."/>
            <person name="Ivanova N."/>
            <person name="Mavromatis K."/>
            <person name="Pati A."/>
            <person name="Tapia R."/>
            <person name="Han C."/>
            <person name="Goodwin L."/>
            <person name="Chen A."/>
            <person name="Palaniappan K."/>
            <person name="Land M."/>
            <person name="Hauser L."/>
            <person name="Chang Y.J."/>
            <person name="Jeffries C.D."/>
            <person name="Rohde M."/>
            <person name="Goker M."/>
            <person name="Tindall B.J."/>
            <person name="Detter J.C."/>
            <person name="Woyke T."/>
            <person name="Bristow J."/>
            <person name="Eisen J.A."/>
            <person name="Markowitz V."/>
            <person name="Hugenholtz P."/>
            <person name="Klenk H.P."/>
            <person name="Kyrpides N.C."/>
        </authorList>
    </citation>
    <scope>NUCLEOTIDE SEQUENCE [LARGE SCALE GENOMIC DNA]</scope>
    <source>
        <strain evidence="3">DSM 17132 / JCM 16389 / KACC 11308 / NBRC 106382 / 4M15</strain>
    </source>
</reference>
<accession>E4RVZ5</accession>